<feature type="region of interest" description="Disordered" evidence="1">
    <location>
        <begin position="384"/>
        <end position="444"/>
    </location>
</feature>
<proteinExistence type="predicted"/>
<name>A0A9P6EML6_9AGAR</name>
<feature type="region of interest" description="Disordered" evidence="1">
    <location>
        <begin position="23"/>
        <end position="84"/>
    </location>
</feature>
<dbReference type="Proteomes" id="UP000807306">
    <property type="component" value="Unassembled WGS sequence"/>
</dbReference>
<feature type="region of interest" description="Disordered" evidence="1">
    <location>
        <begin position="479"/>
        <end position="509"/>
    </location>
</feature>
<dbReference type="CDD" id="cd02440">
    <property type="entry name" value="AdoMet_MTases"/>
    <property type="match status" value="1"/>
</dbReference>
<evidence type="ECO:0000313" key="3">
    <source>
        <dbReference type="EMBL" id="KAF9531876.1"/>
    </source>
</evidence>
<reference evidence="3" key="1">
    <citation type="submission" date="2020-11" db="EMBL/GenBank/DDBJ databases">
        <authorList>
            <consortium name="DOE Joint Genome Institute"/>
            <person name="Ahrendt S."/>
            <person name="Riley R."/>
            <person name="Andreopoulos W."/>
            <person name="Labutti K."/>
            <person name="Pangilinan J."/>
            <person name="Ruiz-Duenas F.J."/>
            <person name="Barrasa J.M."/>
            <person name="Sanchez-Garcia M."/>
            <person name="Camarero S."/>
            <person name="Miyauchi S."/>
            <person name="Serrano A."/>
            <person name="Linde D."/>
            <person name="Babiker R."/>
            <person name="Drula E."/>
            <person name="Ayuso-Fernandez I."/>
            <person name="Pacheco R."/>
            <person name="Padilla G."/>
            <person name="Ferreira P."/>
            <person name="Barriuso J."/>
            <person name="Kellner H."/>
            <person name="Castanera R."/>
            <person name="Alfaro M."/>
            <person name="Ramirez L."/>
            <person name="Pisabarro A.G."/>
            <person name="Kuo A."/>
            <person name="Tritt A."/>
            <person name="Lipzen A."/>
            <person name="He G."/>
            <person name="Yan M."/>
            <person name="Ng V."/>
            <person name="Cullen D."/>
            <person name="Martin F."/>
            <person name="Rosso M.-N."/>
            <person name="Henrissat B."/>
            <person name="Hibbett D."/>
            <person name="Martinez A.T."/>
            <person name="Grigoriev I.V."/>
        </authorList>
    </citation>
    <scope>NUCLEOTIDE SEQUENCE</scope>
    <source>
        <strain evidence="3">CBS 506.95</strain>
    </source>
</reference>
<evidence type="ECO:0000259" key="2">
    <source>
        <dbReference type="Pfam" id="PF13649"/>
    </source>
</evidence>
<feature type="compositionally biased region" description="Polar residues" evidence="1">
    <location>
        <begin position="802"/>
        <end position="815"/>
    </location>
</feature>
<feature type="compositionally biased region" description="Polar residues" evidence="1">
    <location>
        <begin position="905"/>
        <end position="926"/>
    </location>
</feature>
<evidence type="ECO:0000256" key="1">
    <source>
        <dbReference type="SAM" id="MobiDB-lite"/>
    </source>
</evidence>
<dbReference type="EMBL" id="MU157833">
    <property type="protein sequence ID" value="KAF9531876.1"/>
    <property type="molecule type" value="Genomic_DNA"/>
</dbReference>
<dbReference type="PANTHER" id="PTHR43591">
    <property type="entry name" value="METHYLTRANSFERASE"/>
    <property type="match status" value="1"/>
</dbReference>
<dbReference type="Pfam" id="PF13649">
    <property type="entry name" value="Methyltransf_25"/>
    <property type="match status" value="1"/>
</dbReference>
<dbReference type="AlphaFoldDB" id="A0A9P6EML6"/>
<feature type="compositionally biased region" description="Polar residues" evidence="1">
    <location>
        <begin position="148"/>
        <end position="159"/>
    </location>
</feature>
<feature type="region of interest" description="Disordered" evidence="1">
    <location>
        <begin position="790"/>
        <end position="929"/>
    </location>
</feature>
<protein>
    <recommendedName>
        <fullName evidence="2">Methyltransferase domain-containing protein</fullName>
    </recommendedName>
</protein>
<feature type="domain" description="Methyltransferase" evidence="2">
    <location>
        <begin position="278"/>
        <end position="371"/>
    </location>
</feature>
<feature type="compositionally biased region" description="Polar residues" evidence="1">
    <location>
        <begin position="423"/>
        <end position="434"/>
    </location>
</feature>
<feature type="compositionally biased region" description="Low complexity" evidence="1">
    <location>
        <begin position="871"/>
        <end position="893"/>
    </location>
</feature>
<feature type="compositionally biased region" description="Pro residues" evidence="1">
    <location>
        <begin position="172"/>
        <end position="184"/>
    </location>
</feature>
<feature type="region of interest" description="Disordered" evidence="1">
    <location>
        <begin position="148"/>
        <end position="187"/>
    </location>
</feature>
<accession>A0A9P6EML6</accession>
<dbReference type="InterPro" id="IPR041698">
    <property type="entry name" value="Methyltransf_25"/>
</dbReference>
<keyword evidence="4" id="KW-1185">Reference proteome</keyword>
<feature type="compositionally biased region" description="Low complexity" evidence="1">
    <location>
        <begin position="35"/>
        <end position="52"/>
    </location>
</feature>
<dbReference type="InterPro" id="IPR029063">
    <property type="entry name" value="SAM-dependent_MTases_sf"/>
</dbReference>
<dbReference type="OrthoDB" id="2013972at2759"/>
<dbReference type="PANTHER" id="PTHR43591:SF24">
    <property type="entry name" value="2-METHOXY-6-POLYPRENYL-1,4-BENZOQUINOL METHYLASE, MITOCHONDRIAL"/>
    <property type="match status" value="1"/>
</dbReference>
<gene>
    <name evidence="3" type="ORF">CPB83DRAFT_891220</name>
</gene>
<organism evidence="3 4">
    <name type="scientific">Crepidotus variabilis</name>
    <dbReference type="NCBI Taxonomy" id="179855"/>
    <lineage>
        <taxon>Eukaryota</taxon>
        <taxon>Fungi</taxon>
        <taxon>Dikarya</taxon>
        <taxon>Basidiomycota</taxon>
        <taxon>Agaricomycotina</taxon>
        <taxon>Agaricomycetes</taxon>
        <taxon>Agaricomycetidae</taxon>
        <taxon>Agaricales</taxon>
        <taxon>Agaricineae</taxon>
        <taxon>Crepidotaceae</taxon>
        <taxon>Crepidotus</taxon>
    </lineage>
</organism>
<feature type="compositionally biased region" description="Low complexity" evidence="1">
    <location>
        <begin position="483"/>
        <end position="495"/>
    </location>
</feature>
<sequence>MASLAALRPFPIRIQTDLDRMVTSESATPVQHRFSSSLDSPTSSASPTPTRTSHYRPFSTLLTHSPYSEHSTPQSLKRSSSSSGFQALQMGLHFKAKQEHRHIQVSPTSEMICPPLLHSSTAPAAHTQMPANSHQLRRVKKKKSMVSLFSTASETSPTAERTPVTASNVNPSSPPNTNHPPSPRPTEIVERRAPYKSATLPVSISFGPASAIERFVPKNVWAKRHNMKLHPYQKDVPYMQAYDPVLLESDRYTDLLLQRLTNGSPSFHDYGATPPSTVLDLGCGPGYWILHAANVWKQSNFTGFDLVDITLPDMESAENIHFVQGDFLNYRLPFPTKFFEYVRMANLVLCVPHEKWEQVLAEVQRVLTPGGRLELIDDQIYFPYGQPPKDSPSPPPSSGFDDSDDEDLLDDEETLHGEDSESTLHGSSDGSRPSSFDEPKPVGICESPTIRSISQYLPTTPSCAEPVEHEFVLPIPTKRRNSFSRSPASSPISPRFTGLASNREPRSTTWQKQAVASRNVEKVFKRMLSEEYGIHPKPGDYVVDVLHQLFGKEKAGKTKSFHVKLAPLDSPIGAVGQKGRGKGVSGDQESVRDITVDDDVVSKSSSPADIKDDLVSSIASPPRKRRPWERKVKKEKKVTLLKGAKVKDLSPEEFPQFTVTEPSPELPMHGLSAKAAGRLGISYSALAAATATAKSISTRRSSSGSNSAPSGPVQHPGILVWPSTYLPMGAAELEMHACKYMHTLLGCRPAMSEFVGKHVDQDGRRWVGDDEFKEEIWEYECFRRSRFNWPSEVADPEDDPTNKNAYSSLDSPTFRSTNGSSTMNNGSTGSLEAPQMMTKSNSAGGTLTNSTPSTKSSPDVFAKAKTLRSTKSSMLLRSSPKSSPNSSPSISHSAFTSARKVLPLSRSTSPASSLRISPSPPQSRGNSIEADINFNGQYHRDELVHLRTIRVFEAVKPDVHDRPGTPDSF</sequence>
<comment type="caution">
    <text evidence="3">The sequence shown here is derived from an EMBL/GenBank/DDBJ whole genome shotgun (WGS) entry which is preliminary data.</text>
</comment>
<dbReference type="SUPFAM" id="SSF53335">
    <property type="entry name" value="S-adenosyl-L-methionine-dependent methyltransferases"/>
    <property type="match status" value="1"/>
</dbReference>
<feature type="compositionally biased region" description="Polar residues" evidence="1">
    <location>
        <begin position="60"/>
        <end position="84"/>
    </location>
</feature>
<feature type="compositionally biased region" description="Acidic residues" evidence="1">
    <location>
        <begin position="401"/>
        <end position="413"/>
    </location>
</feature>
<feature type="compositionally biased region" description="Low complexity" evidence="1">
    <location>
        <begin position="816"/>
        <end position="830"/>
    </location>
</feature>
<dbReference type="GO" id="GO:0008168">
    <property type="term" value="F:methyltransferase activity"/>
    <property type="evidence" value="ECO:0007669"/>
    <property type="project" value="TreeGrafter"/>
</dbReference>
<feature type="compositionally biased region" description="Polar residues" evidence="1">
    <location>
        <begin position="837"/>
        <end position="857"/>
    </location>
</feature>
<dbReference type="Gene3D" id="3.40.50.150">
    <property type="entry name" value="Vaccinia Virus protein VP39"/>
    <property type="match status" value="1"/>
</dbReference>
<evidence type="ECO:0000313" key="4">
    <source>
        <dbReference type="Proteomes" id="UP000807306"/>
    </source>
</evidence>
<feature type="compositionally biased region" description="Pro residues" evidence="1">
    <location>
        <begin position="385"/>
        <end position="397"/>
    </location>
</feature>